<name>A0A645IX73_9ZZZZ</name>
<dbReference type="AlphaFoldDB" id="A0A645IX73"/>
<sequence>MSAAEEGVGRAADAEVLLFGESHHLGGVGFVHADGFFGVGVLAGVEGVQRDFRVDLRRREVEDNLDFLVGEQFFIGDVRHAVEFFFRLGAFGNDVRAGDDFENIEFLGGLEIGVADHAASDDADFCGFHGVESPYLLPRASLFSVMNL</sequence>
<proteinExistence type="predicted"/>
<gene>
    <name evidence="1" type="ORF">SDC9_202718</name>
</gene>
<accession>A0A645IX73</accession>
<organism evidence="1">
    <name type="scientific">bioreactor metagenome</name>
    <dbReference type="NCBI Taxonomy" id="1076179"/>
    <lineage>
        <taxon>unclassified sequences</taxon>
        <taxon>metagenomes</taxon>
        <taxon>ecological metagenomes</taxon>
    </lineage>
</organism>
<reference evidence="1" key="1">
    <citation type="submission" date="2019-08" db="EMBL/GenBank/DDBJ databases">
        <authorList>
            <person name="Kucharzyk K."/>
            <person name="Murdoch R.W."/>
            <person name="Higgins S."/>
            <person name="Loffler F."/>
        </authorList>
    </citation>
    <scope>NUCLEOTIDE SEQUENCE</scope>
</reference>
<evidence type="ECO:0000313" key="1">
    <source>
        <dbReference type="EMBL" id="MPN55039.1"/>
    </source>
</evidence>
<protein>
    <submittedName>
        <fullName evidence="1">Uncharacterized protein</fullName>
    </submittedName>
</protein>
<dbReference type="EMBL" id="VSSQ01123844">
    <property type="protein sequence ID" value="MPN55039.1"/>
    <property type="molecule type" value="Genomic_DNA"/>
</dbReference>
<comment type="caution">
    <text evidence="1">The sequence shown here is derived from an EMBL/GenBank/DDBJ whole genome shotgun (WGS) entry which is preliminary data.</text>
</comment>